<sequence>MTRFDAAEPEKRRALYADAIAAHRARASAFVTIEAAVDPDEGAIPWLQFAEGIVNVDCTEAELESLKALLEDYPAFSIDELARPEEAEGVNVRIAARADDDRVAAALDAIFRSVYELDEGFTAWVVEV</sequence>
<protein>
    <recommendedName>
        <fullName evidence="1">DUF7975 domain-containing protein</fullName>
    </recommendedName>
</protein>
<keyword evidence="3" id="KW-1185">Reference proteome</keyword>
<dbReference type="InterPro" id="IPR058281">
    <property type="entry name" value="DUF7975"/>
</dbReference>
<dbReference type="Proteomes" id="UP001595925">
    <property type="component" value="Unassembled WGS sequence"/>
</dbReference>
<organism evidence="2 3">
    <name type="scientific">Saliphagus infecundisoli</name>
    <dbReference type="NCBI Taxonomy" id="1849069"/>
    <lineage>
        <taxon>Archaea</taxon>
        <taxon>Methanobacteriati</taxon>
        <taxon>Methanobacteriota</taxon>
        <taxon>Stenosarchaea group</taxon>
        <taxon>Halobacteria</taxon>
        <taxon>Halobacteriales</taxon>
        <taxon>Natrialbaceae</taxon>
        <taxon>Saliphagus</taxon>
    </lineage>
</organism>
<feature type="domain" description="DUF7975" evidence="1">
    <location>
        <begin position="1"/>
        <end position="128"/>
    </location>
</feature>
<comment type="caution">
    <text evidence="2">The sequence shown here is derived from an EMBL/GenBank/DDBJ whole genome shotgun (WGS) entry which is preliminary data.</text>
</comment>
<evidence type="ECO:0000313" key="3">
    <source>
        <dbReference type="Proteomes" id="UP001595925"/>
    </source>
</evidence>
<dbReference type="RefSeq" id="WP_114576153.1">
    <property type="nucleotide sequence ID" value="NZ_JAIVEF010000006.1"/>
</dbReference>
<evidence type="ECO:0000259" key="1">
    <source>
        <dbReference type="Pfam" id="PF25930"/>
    </source>
</evidence>
<name>A0ABD5QGZ7_9EURY</name>
<dbReference type="Pfam" id="PF25930">
    <property type="entry name" value="DUF7975"/>
    <property type="match status" value="1"/>
</dbReference>
<reference evidence="2 3" key="1">
    <citation type="journal article" date="2019" name="Int. J. Syst. Evol. Microbiol.">
        <title>The Global Catalogue of Microorganisms (GCM) 10K type strain sequencing project: providing services to taxonomists for standard genome sequencing and annotation.</title>
        <authorList>
            <consortium name="The Broad Institute Genomics Platform"/>
            <consortium name="The Broad Institute Genome Sequencing Center for Infectious Disease"/>
            <person name="Wu L."/>
            <person name="Ma J."/>
        </authorList>
    </citation>
    <scope>NUCLEOTIDE SEQUENCE [LARGE SCALE GENOMIC DNA]</scope>
    <source>
        <strain evidence="2 3">CGMCC 1.15824</strain>
    </source>
</reference>
<accession>A0ABD5QGZ7</accession>
<evidence type="ECO:0000313" key="2">
    <source>
        <dbReference type="EMBL" id="MFC4988953.1"/>
    </source>
</evidence>
<dbReference type="AlphaFoldDB" id="A0ABD5QGZ7"/>
<proteinExistence type="predicted"/>
<dbReference type="EMBL" id="JBHSJG010000038">
    <property type="protein sequence ID" value="MFC4988953.1"/>
    <property type="molecule type" value="Genomic_DNA"/>
</dbReference>
<gene>
    <name evidence="2" type="ORF">ACFPFO_14500</name>
</gene>